<dbReference type="OrthoDB" id="65716at2759"/>
<dbReference type="InterPro" id="IPR019734">
    <property type="entry name" value="TPR_rpt"/>
</dbReference>
<dbReference type="InterPro" id="IPR039057">
    <property type="entry name" value="Spo22/ZIP4"/>
</dbReference>
<dbReference type="GO" id="GO:0090173">
    <property type="term" value="P:regulation of synaptonemal complex assembly"/>
    <property type="evidence" value="ECO:0007669"/>
    <property type="project" value="InterPro"/>
</dbReference>
<dbReference type="EMBL" id="QEFC01000997">
    <property type="protein sequence ID" value="KAE9460827.1"/>
    <property type="molecule type" value="Genomic_DNA"/>
</dbReference>
<dbReference type="SMART" id="SM00028">
    <property type="entry name" value="TPR"/>
    <property type="match status" value="3"/>
</dbReference>
<dbReference type="SUPFAM" id="SSF48452">
    <property type="entry name" value="TPR-like"/>
    <property type="match status" value="1"/>
</dbReference>
<keyword evidence="1" id="KW-0469">Meiosis</keyword>
<protein>
    <recommendedName>
        <fullName evidence="2">Protein ZIP4 homolog</fullName>
    </recommendedName>
</protein>
<evidence type="ECO:0000256" key="1">
    <source>
        <dbReference type="ARBA" id="ARBA00023254"/>
    </source>
</evidence>
<proteinExistence type="predicted"/>
<dbReference type="Gene3D" id="1.25.40.10">
    <property type="entry name" value="Tetratricopeptide repeat domain"/>
    <property type="match status" value="2"/>
</dbReference>
<dbReference type="GO" id="GO:0051321">
    <property type="term" value="P:meiotic cell cycle"/>
    <property type="evidence" value="ECO:0007669"/>
    <property type="project" value="UniProtKB-KW"/>
</dbReference>
<gene>
    <name evidence="3" type="ORF">C3L33_07218</name>
</gene>
<dbReference type="Pfam" id="PF08631">
    <property type="entry name" value="SPO22"/>
    <property type="match status" value="1"/>
</dbReference>
<dbReference type="InterPro" id="IPR011990">
    <property type="entry name" value="TPR-like_helical_dom_sf"/>
</dbReference>
<dbReference type="InterPro" id="IPR013940">
    <property type="entry name" value="Spo22/ZIP4/TEX11"/>
</dbReference>
<evidence type="ECO:0000313" key="3">
    <source>
        <dbReference type="EMBL" id="KAE9460827.1"/>
    </source>
</evidence>
<evidence type="ECO:0000256" key="2">
    <source>
        <dbReference type="ARBA" id="ARBA00031845"/>
    </source>
</evidence>
<dbReference type="Proteomes" id="UP000428333">
    <property type="component" value="Linkage Group LG04"/>
</dbReference>
<reference evidence="3 4" key="1">
    <citation type="journal article" date="2019" name="Genome Biol. Evol.">
        <title>The Rhododendron genome and chromosomal organization provide insight into shared whole-genome duplications across the heath family (Ericaceae).</title>
        <authorList>
            <person name="Soza V.L."/>
            <person name="Lindsley D."/>
            <person name="Waalkes A."/>
            <person name="Ramage E."/>
            <person name="Patwardhan R.P."/>
            <person name="Burton J.N."/>
            <person name="Adey A."/>
            <person name="Kumar A."/>
            <person name="Qiu R."/>
            <person name="Shendure J."/>
            <person name="Hall B."/>
        </authorList>
    </citation>
    <scope>NUCLEOTIDE SEQUENCE [LARGE SCALE GENOMIC DNA]</scope>
    <source>
        <strain evidence="3">RSF 1966-606</strain>
    </source>
</reference>
<dbReference type="PANTHER" id="PTHR40375">
    <property type="entry name" value="SPORULATION-SPECIFIC PROTEIN 22"/>
    <property type="match status" value="1"/>
</dbReference>
<feature type="non-terminal residue" evidence="3">
    <location>
        <position position="1"/>
    </location>
</feature>
<accession>A0A6A4M223</accession>
<name>A0A6A4M223_9ERIC</name>
<keyword evidence="4" id="KW-1185">Reference proteome</keyword>
<comment type="caution">
    <text evidence="3">The sequence shown here is derived from an EMBL/GenBank/DDBJ whole genome shotgun (WGS) entry which is preliminary data.</text>
</comment>
<organism evidence="3 4">
    <name type="scientific">Rhododendron williamsianum</name>
    <dbReference type="NCBI Taxonomy" id="262921"/>
    <lineage>
        <taxon>Eukaryota</taxon>
        <taxon>Viridiplantae</taxon>
        <taxon>Streptophyta</taxon>
        <taxon>Embryophyta</taxon>
        <taxon>Tracheophyta</taxon>
        <taxon>Spermatophyta</taxon>
        <taxon>Magnoliopsida</taxon>
        <taxon>eudicotyledons</taxon>
        <taxon>Gunneridae</taxon>
        <taxon>Pentapetalae</taxon>
        <taxon>asterids</taxon>
        <taxon>Ericales</taxon>
        <taxon>Ericaceae</taxon>
        <taxon>Ericoideae</taxon>
        <taxon>Rhodoreae</taxon>
        <taxon>Rhododendron</taxon>
    </lineage>
</organism>
<evidence type="ECO:0000313" key="4">
    <source>
        <dbReference type="Proteomes" id="UP000428333"/>
    </source>
</evidence>
<dbReference type="PANTHER" id="PTHR40375:SF2">
    <property type="entry name" value="SPORULATION-SPECIFIC PROTEIN 22"/>
    <property type="match status" value="1"/>
</dbReference>
<sequence>MRIAEISSPDHRHSLNEPHSHLLSQIESSIKDLERHSPESPFPEPLLTDLRLRLTQLTSLSPFPNSVKLHVWKLSYRLWNSCVDLANAAAVRPSSSAKFTEQHANLRQISADLLFLANDVVGVPSPAFKSASFFYKTGLIWHDLNKFDLANNCFEKATDLTARIDVASVTDNEERKLLLGLNIARSRSAWEVSDRNLAIALLNRAKTVLFGCAESYKALANQYLAFGKIALSSNESCGVNEGLKLMNEALDLCEKGMRIVKRQDETLALKNMRSKTLRFIAASHLQRDEFESVLKCVKVLRESSSGGGDDHPSLSVLAMKAWLGLGRFGEAEKELKGMVVNKGVPEGVWVSAVESYFQAAGAAGAETVKGLFLGLLGRCHVSAGAAIRVVRRVVGDGVTVEGSRVRAKVVAEVVSDERVVALFVGEEAVKERTTMHAVLWNCAADHFRSKDYETSAEMFEKSMLYVPYNIESRVLRAKGFRVLCLCHLGLSQLDQAQEYITEAEKLEPNIASAFLKFKINLQKNDCDGAITQVQAMTTCLDFTPDFLSLSAHEAIACRALRVAVSSLSNLLNFYSSGKPMPTTEVMVLRTLITILTQDSGNESETLVYMKRSHKRLSELGPDFFFGKGEVGRRERDWLAVNSWNTGTRVGKEEKYGLCADFFRLASDFYGVVVDGEGQGNNVMVCKSLILTVSAMIADEKQRKATLLDKEVKQAIELLDRAGKILTTISVGSQAEGDEITTIDPNFLFIYTLNAYDLHTRLNETGSQQLLLVKQFAASKSCSPNYLLQLGLHASQGPRSNPEVATFALNTCLSALLASQSPDYQCVALTIRKLIAVCAIHKGDTDDDVVYGMYKQAYRIMVGLKAGDYPLEEGKWLAMTAWNRAALPVRLGQVEAARKWMSIGLDLAGKVPGMDTYKLCMEDFLDGFEKKSHGNGNV</sequence>
<dbReference type="AlphaFoldDB" id="A0A6A4M223"/>